<evidence type="ECO:0000313" key="3">
    <source>
        <dbReference type="Proteomes" id="UP000183843"/>
    </source>
</evidence>
<keyword evidence="1" id="KW-0472">Membrane</keyword>
<organism evidence="2 3">
    <name type="scientific">Selenomonas ruminantium</name>
    <dbReference type="NCBI Taxonomy" id="971"/>
    <lineage>
        <taxon>Bacteria</taxon>
        <taxon>Bacillati</taxon>
        <taxon>Bacillota</taxon>
        <taxon>Negativicutes</taxon>
        <taxon>Selenomonadales</taxon>
        <taxon>Selenomonadaceae</taxon>
        <taxon>Selenomonas</taxon>
    </lineage>
</organism>
<feature type="transmembrane region" description="Helical" evidence="1">
    <location>
        <begin position="130"/>
        <end position="158"/>
    </location>
</feature>
<dbReference type="AlphaFoldDB" id="A0A1I0VE51"/>
<feature type="transmembrane region" description="Helical" evidence="1">
    <location>
        <begin position="42"/>
        <end position="59"/>
    </location>
</feature>
<feature type="transmembrane region" description="Helical" evidence="1">
    <location>
        <begin position="66"/>
        <end position="84"/>
    </location>
</feature>
<accession>A0A1I0VE51</accession>
<dbReference type="Proteomes" id="UP000183843">
    <property type="component" value="Unassembled WGS sequence"/>
</dbReference>
<feature type="transmembrane region" description="Helical" evidence="1">
    <location>
        <begin position="90"/>
        <end position="118"/>
    </location>
</feature>
<gene>
    <name evidence="2" type="ORF">SAMN05216587_101527</name>
</gene>
<evidence type="ECO:0000313" key="2">
    <source>
        <dbReference type="EMBL" id="SFA74552.1"/>
    </source>
</evidence>
<evidence type="ECO:0000256" key="1">
    <source>
        <dbReference type="SAM" id="Phobius"/>
    </source>
</evidence>
<sequence length="159" mass="17837">MSIKDLLNYLDEQLEKHRTLVCTSCTGLGRWLHRSGIAGPRFMLSGCVFFLTSAGYYFFYKKQYNVAVFLCFMALSMLIMALTMDREDNIEFIALAFAIFLIFAGAGASILCAMKLADTPEEREKQKQNLLAYCGIILGLFLVLAAIGGITYLIILFLK</sequence>
<keyword evidence="1" id="KW-0812">Transmembrane</keyword>
<keyword evidence="1" id="KW-1133">Transmembrane helix</keyword>
<dbReference type="EMBL" id="FOJX01000001">
    <property type="protein sequence ID" value="SFA74552.1"/>
    <property type="molecule type" value="Genomic_DNA"/>
</dbReference>
<dbReference type="RefSeq" id="WP_074812487.1">
    <property type="nucleotide sequence ID" value="NZ_FOJX01000001.1"/>
</dbReference>
<proteinExistence type="predicted"/>
<protein>
    <submittedName>
        <fullName evidence="2">Uncharacterized protein</fullName>
    </submittedName>
</protein>
<reference evidence="2 3" key="1">
    <citation type="submission" date="2016-10" db="EMBL/GenBank/DDBJ databases">
        <authorList>
            <person name="de Groot N.N."/>
        </authorList>
    </citation>
    <scope>NUCLEOTIDE SEQUENCE [LARGE SCALE GENOMIC DNA]</scope>
    <source>
        <strain evidence="2 3">L14</strain>
    </source>
</reference>
<name>A0A1I0VE51_SELRU</name>